<proteinExistence type="predicted"/>
<comment type="caution">
    <text evidence="2">The sequence shown here is derived from an EMBL/GenBank/DDBJ whole genome shotgun (WGS) entry which is preliminary data.</text>
</comment>
<evidence type="ECO:0000313" key="2">
    <source>
        <dbReference type="EMBL" id="KHF44124.1"/>
    </source>
</evidence>
<feature type="domain" description="SchA/CurD-like" evidence="1">
    <location>
        <begin position="1"/>
        <end position="119"/>
    </location>
</feature>
<dbReference type="InterPro" id="IPR007575">
    <property type="entry name" value="SchA_CurD-like"/>
</dbReference>
<dbReference type="Proteomes" id="UP000030848">
    <property type="component" value="Unassembled WGS sequence"/>
</dbReference>
<accession>A0A837DCM3</accession>
<dbReference type="Pfam" id="PF04486">
    <property type="entry name" value="SchA_CurD"/>
    <property type="match status" value="1"/>
</dbReference>
<dbReference type="AlphaFoldDB" id="A0A837DCM3"/>
<reference evidence="2 3" key="1">
    <citation type="submission" date="2014-10" db="EMBL/GenBank/DDBJ databases">
        <title>Genome sequence of Micropolyspora internatus JCM3315.</title>
        <authorList>
            <person name="Shin S.-K."/>
            <person name="Yi H."/>
        </authorList>
    </citation>
    <scope>NUCLEOTIDE SEQUENCE [LARGE SCALE GENOMIC DNA]</scope>
    <source>
        <strain evidence="2 3">JCM 3315</strain>
    </source>
</reference>
<name>A0A837DCM3_9PSEU</name>
<dbReference type="OMA" id="EPRDMST"/>
<dbReference type="RefSeq" id="WP_015787640.1">
    <property type="nucleotide sequence ID" value="NZ_DAHVQW010000044.1"/>
</dbReference>
<dbReference type="OrthoDB" id="3853500at2"/>
<evidence type="ECO:0000259" key="1">
    <source>
        <dbReference type="Pfam" id="PF04486"/>
    </source>
</evidence>
<protein>
    <submittedName>
        <fullName evidence="2">SchA/CurD</fullName>
    </submittedName>
</protein>
<organism evidence="2 3">
    <name type="scientific">Saccharomonospora viridis</name>
    <dbReference type="NCBI Taxonomy" id="1852"/>
    <lineage>
        <taxon>Bacteria</taxon>
        <taxon>Bacillati</taxon>
        <taxon>Actinomycetota</taxon>
        <taxon>Actinomycetes</taxon>
        <taxon>Pseudonocardiales</taxon>
        <taxon>Pseudonocardiaceae</taxon>
        <taxon>Saccharomonospora</taxon>
    </lineage>
</organism>
<dbReference type="EMBL" id="JRZE01000003">
    <property type="protein sequence ID" value="KHF44124.1"/>
    <property type="molecule type" value="Genomic_DNA"/>
</dbReference>
<evidence type="ECO:0000313" key="3">
    <source>
        <dbReference type="Proteomes" id="UP000030848"/>
    </source>
</evidence>
<sequence>MPYAAISYRVKEGYEDDLARLFSNIGRVSSPVLHDESGKEVGMLLGTAVFIEGPMIVRFIHYSGGTLEDVARHMSHQPAVHNFEEALQPYLAEERDTTTPEAFREFFTKSTMRCLTQASLESWKAEAAGAQPESE</sequence>
<gene>
    <name evidence="2" type="ORF">MINT15_10060</name>
</gene>